<reference evidence="6 7" key="1">
    <citation type="submission" date="2016-10" db="EMBL/GenBank/DDBJ databases">
        <authorList>
            <person name="de Groot N.N."/>
        </authorList>
    </citation>
    <scope>NUCLEOTIDE SEQUENCE [LARGE SCALE GENOMIC DNA]</scope>
    <source>
        <strain evidence="6 7">LMG 2247</strain>
    </source>
</reference>
<dbReference type="InterPro" id="IPR036388">
    <property type="entry name" value="WH-like_DNA-bd_sf"/>
</dbReference>
<dbReference type="GO" id="GO:0043565">
    <property type="term" value="F:sequence-specific DNA binding"/>
    <property type="evidence" value="ECO:0007669"/>
    <property type="project" value="TreeGrafter"/>
</dbReference>
<comment type="similarity">
    <text evidence="1">Belongs to the LysR transcriptional regulatory family.</text>
</comment>
<evidence type="ECO:0000256" key="4">
    <source>
        <dbReference type="ARBA" id="ARBA00023163"/>
    </source>
</evidence>
<dbReference type="AlphaFoldDB" id="A0A1G8N3W7"/>
<evidence type="ECO:0000256" key="2">
    <source>
        <dbReference type="ARBA" id="ARBA00023015"/>
    </source>
</evidence>
<keyword evidence="2" id="KW-0805">Transcription regulation</keyword>
<dbReference type="EMBL" id="FNCJ01000033">
    <property type="protein sequence ID" value="SDI74894.1"/>
    <property type="molecule type" value="Genomic_DNA"/>
</dbReference>
<dbReference type="Gene3D" id="3.40.190.290">
    <property type="match status" value="1"/>
</dbReference>
<accession>A0A1G8N3W7</accession>
<keyword evidence="4" id="KW-0804">Transcription</keyword>
<dbReference type="InterPro" id="IPR036390">
    <property type="entry name" value="WH_DNA-bd_sf"/>
</dbReference>
<organism evidence="6 7">
    <name type="scientific">Paraburkholderia phenazinium</name>
    <dbReference type="NCBI Taxonomy" id="60549"/>
    <lineage>
        <taxon>Bacteria</taxon>
        <taxon>Pseudomonadati</taxon>
        <taxon>Pseudomonadota</taxon>
        <taxon>Betaproteobacteria</taxon>
        <taxon>Burkholderiales</taxon>
        <taxon>Burkholderiaceae</taxon>
        <taxon>Paraburkholderia</taxon>
    </lineage>
</organism>
<dbReference type="GO" id="GO:0006351">
    <property type="term" value="P:DNA-templated transcription"/>
    <property type="evidence" value="ECO:0007669"/>
    <property type="project" value="TreeGrafter"/>
</dbReference>
<dbReference type="CDD" id="cd08422">
    <property type="entry name" value="PBP2_CrgA_like"/>
    <property type="match status" value="1"/>
</dbReference>
<gene>
    <name evidence="6" type="ORF">SAMN05216466_1337</name>
</gene>
<evidence type="ECO:0000259" key="5">
    <source>
        <dbReference type="PROSITE" id="PS50931"/>
    </source>
</evidence>
<evidence type="ECO:0000313" key="6">
    <source>
        <dbReference type="EMBL" id="SDI74894.1"/>
    </source>
</evidence>
<evidence type="ECO:0000256" key="3">
    <source>
        <dbReference type="ARBA" id="ARBA00023125"/>
    </source>
</evidence>
<proteinExistence type="inferred from homology"/>
<dbReference type="PROSITE" id="PS50931">
    <property type="entry name" value="HTH_LYSR"/>
    <property type="match status" value="1"/>
</dbReference>
<dbReference type="FunFam" id="1.10.10.10:FF:000001">
    <property type="entry name" value="LysR family transcriptional regulator"/>
    <property type="match status" value="1"/>
</dbReference>
<dbReference type="SUPFAM" id="SSF46785">
    <property type="entry name" value="Winged helix' DNA-binding domain"/>
    <property type="match status" value="1"/>
</dbReference>
<sequence length="302" mass="33233">MDRFASIAVFVAAVDEGSLVAAGRRSGLSASMAGKYLSALEADLNVRLLQRSTRSLSLTDAGRAYYLRCKRILEEMDDANREASDAHSTARGTLRVAAPVTFGAMHLGDVVARYLENHPHVNVEVSLDDRYVDLQNDGIDVAIRIGRLPDSQLVARRLAPCRMTLCASPAFLAREGVPSKPEDLRRAPRLAFNEAVSISGWKLTDKAGREHVIDGPYRMQANNMQMLLSATLAGVGVAYGPTFVFGPHIRAKELVELLPGYRAPELTVHAVYPTARYVPSKVRRFIDYLAEAFGDKPSWDEY</sequence>
<keyword evidence="3 6" id="KW-0238">DNA-binding</keyword>
<evidence type="ECO:0000256" key="1">
    <source>
        <dbReference type="ARBA" id="ARBA00009437"/>
    </source>
</evidence>
<dbReference type="Proteomes" id="UP000199706">
    <property type="component" value="Unassembled WGS sequence"/>
</dbReference>
<protein>
    <submittedName>
        <fullName evidence="6">DNA-binding transcriptional regulator, LysR family</fullName>
    </submittedName>
</protein>
<evidence type="ECO:0000313" key="7">
    <source>
        <dbReference type="Proteomes" id="UP000199706"/>
    </source>
</evidence>
<dbReference type="RefSeq" id="WP_090695687.1">
    <property type="nucleotide sequence ID" value="NZ_CADERL010000015.1"/>
</dbReference>
<dbReference type="PANTHER" id="PTHR30537:SF35">
    <property type="entry name" value="TRANSCRIPTIONAL REGULATORY PROTEIN"/>
    <property type="match status" value="1"/>
</dbReference>
<name>A0A1G8N3W7_9BURK</name>
<feature type="domain" description="HTH lysR-type" evidence="5">
    <location>
        <begin position="1"/>
        <end position="59"/>
    </location>
</feature>
<dbReference type="Gene3D" id="1.10.10.10">
    <property type="entry name" value="Winged helix-like DNA-binding domain superfamily/Winged helix DNA-binding domain"/>
    <property type="match status" value="1"/>
</dbReference>
<dbReference type="SUPFAM" id="SSF53850">
    <property type="entry name" value="Periplasmic binding protein-like II"/>
    <property type="match status" value="1"/>
</dbReference>
<dbReference type="InterPro" id="IPR000847">
    <property type="entry name" value="LysR_HTH_N"/>
</dbReference>
<dbReference type="InterPro" id="IPR005119">
    <property type="entry name" value="LysR_subst-bd"/>
</dbReference>
<dbReference type="PANTHER" id="PTHR30537">
    <property type="entry name" value="HTH-TYPE TRANSCRIPTIONAL REGULATOR"/>
    <property type="match status" value="1"/>
</dbReference>
<dbReference type="Pfam" id="PF00126">
    <property type="entry name" value="HTH_1"/>
    <property type="match status" value="1"/>
</dbReference>
<dbReference type="OrthoDB" id="9026421at2"/>
<dbReference type="InterPro" id="IPR058163">
    <property type="entry name" value="LysR-type_TF_proteobact-type"/>
</dbReference>
<dbReference type="Pfam" id="PF03466">
    <property type="entry name" value="LysR_substrate"/>
    <property type="match status" value="1"/>
</dbReference>
<dbReference type="GO" id="GO:0003700">
    <property type="term" value="F:DNA-binding transcription factor activity"/>
    <property type="evidence" value="ECO:0007669"/>
    <property type="project" value="InterPro"/>
</dbReference>